<dbReference type="Proteomes" id="UP000308652">
    <property type="component" value="Unassembled WGS sequence"/>
</dbReference>
<evidence type="ECO:0000313" key="1">
    <source>
        <dbReference type="EMBL" id="TFK34440.1"/>
    </source>
</evidence>
<reference evidence="1 2" key="1">
    <citation type="journal article" date="2019" name="Nat. Ecol. Evol.">
        <title>Megaphylogeny resolves global patterns of mushroom evolution.</title>
        <authorList>
            <person name="Varga T."/>
            <person name="Krizsan K."/>
            <person name="Foldi C."/>
            <person name="Dima B."/>
            <person name="Sanchez-Garcia M."/>
            <person name="Sanchez-Ramirez S."/>
            <person name="Szollosi G.J."/>
            <person name="Szarkandi J.G."/>
            <person name="Papp V."/>
            <person name="Albert L."/>
            <person name="Andreopoulos W."/>
            <person name="Angelini C."/>
            <person name="Antonin V."/>
            <person name="Barry K.W."/>
            <person name="Bougher N.L."/>
            <person name="Buchanan P."/>
            <person name="Buyck B."/>
            <person name="Bense V."/>
            <person name="Catcheside P."/>
            <person name="Chovatia M."/>
            <person name="Cooper J."/>
            <person name="Damon W."/>
            <person name="Desjardin D."/>
            <person name="Finy P."/>
            <person name="Geml J."/>
            <person name="Haridas S."/>
            <person name="Hughes K."/>
            <person name="Justo A."/>
            <person name="Karasinski D."/>
            <person name="Kautmanova I."/>
            <person name="Kiss B."/>
            <person name="Kocsube S."/>
            <person name="Kotiranta H."/>
            <person name="LaButti K.M."/>
            <person name="Lechner B.E."/>
            <person name="Liimatainen K."/>
            <person name="Lipzen A."/>
            <person name="Lukacs Z."/>
            <person name="Mihaltcheva S."/>
            <person name="Morgado L.N."/>
            <person name="Niskanen T."/>
            <person name="Noordeloos M.E."/>
            <person name="Ohm R.A."/>
            <person name="Ortiz-Santana B."/>
            <person name="Ovrebo C."/>
            <person name="Racz N."/>
            <person name="Riley R."/>
            <person name="Savchenko A."/>
            <person name="Shiryaev A."/>
            <person name="Soop K."/>
            <person name="Spirin V."/>
            <person name="Szebenyi C."/>
            <person name="Tomsovsky M."/>
            <person name="Tulloss R.E."/>
            <person name="Uehling J."/>
            <person name="Grigoriev I.V."/>
            <person name="Vagvolgyi C."/>
            <person name="Papp T."/>
            <person name="Martin F.M."/>
            <person name="Miettinen O."/>
            <person name="Hibbett D.S."/>
            <person name="Nagy L.G."/>
        </authorList>
    </citation>
    <scope>NUCLEOTIDE SEQUENCE [LARGE SCALE GENOMIC DNA]</scope>
    <source>
        <strain evidence="1 2">CBS 166.37</strain>
    </source>
</reference>
<keyword evidence="2" id="KW-1185">Reference proteome</keyword>
<accession>A0A5C3LNG0</accession>
<dbReference type="EMBL" id="ML213631">
    <property type="protein sequence ID" value="TFK34440.1"/>
    <property type="molecule type" value="Genomic_DNA"/>
</dbReference>
<organism evidence="1 2">
    <name type="scientific">Crucibulum laeve</name>
    <dbReference type="NCBI Taxonomy" id="68775"/>
    <lineage>
        <taxon>Eukaryota</taxon>
        <taxon>Fungi</taxon>
        <taxon>Dikarya</taxon>
        <taxon>Basidiomycota</taxon>
        <taxon>Agaricomycotina</taxon>
        <taxon>Agaricomycetes</taxon>
        <taxon>Agaricomycetidae</taxon>
        <taxon>Agaricales</taxon>
        <taxon>Agaricineae</taxon>
        <taxon>Nidulariaceae</taxon>
        <taxon>Crucibulum</taxon>
    </lineage>
</organism>
<protein>
    <submittedName>
        <fullName evidence="1">Uncharacterized protein</fullName>
    </submittedName>
</protein>
<proteinExistence type="predicted"/>
<dbReference type="AlphaFoldDB" id="A0A5C3LNG0"/>
<sequence length="232" mass="26052">MIPFNVVNPKRVRDVRELEDNKLLIRNSSYYDPEPRQNWDAPLATALLASSRRSQGSIGWIARVVKEPPRRFEICTVIGCKRCGIGRDITVFCSGTPDTHCVPSDLRDRACFGGVRRCLVFRCQVLAQSLQQRDDRCWEVPHLSMHIAEALVRCSLEHVVVAEEKLRCGVALGSRVKEKITRGAGDGRNCGETDHERSSPPQVGWCITFEHNCIGIQLQQLATSFFARSSST</sequence>
<name>A0A5C3LNG0_9AGAR</name>
<evidence type="ECO:0000313" key="2">
    <source>
        <dbReference type="Proteomes" id="UP000308652"/>
    </source>
</evidence>
<gene>
    <name evidence="1" type="ORF">BDQ12DRAFT_366689</name>
</gene>